<evidence type="ECO:0000256" key="4">
    <source>
        <dbReference type="ARBA" id="ARBA00022692"/>
    </source>
</evidence>
<sequence length="285" mass="31858">MHKFMTRRRFHIIWTTVLITILALFFLFPLVWMIVSSMKPESQIYANISNFKAFLPSGNISDWGKAYVSIFHRFPVMRYILNSVFYATSVTIGSIVVNALAGYGFAKFNFTGRKLLFGLLIALLVIPGTTLLIQQFQIAKTIGILNTPLAVILPGMSSPFYIYMFRNAFAAIPDSITEAAELDGASNLRIFWNILLPMTLPTVATVGTLSFIGSWNDYVWPLMVLTNSDQFPLQVAITNINSTNPVYMNQVMAILTISTVPLVLVYIFFQKYLTQGMGSAGNGDK</sequence>
<dbReference type="Proteomes" id="UP000195859">
    <property type="component" value="Unassembled WGS sequence"/>
</dbReference>
<comment type="subcellular location">
    <subcellularLocation>
        <location evidence="1 7">Cell membrane</location>
        <topology evidence="1 7">Multi-pass membrane protein</topology>
    </subcellularLocation>
</comment>
<name>A0A1Y4TY33_9LACO</name>
<dbReference type="InterPro" id="IPR000515">
    <property type="entry name" value="MetI-like"/>
</dbReference>
<dbReference type="PANTHER" id="PTHR43744">
    <property type="entry name" value="ABC TRANSPORTER PERMEASE PROTEIN MG189-RELATED-RELATED"/>
    <property type="match status" value="1"/>
</dbReference>
<evidence type="ECO:0000256" key="2">
    <source>
        <dbReference type="ARBA" id="ARBA00022448"/>
    </source>
</evidence>
<evidence type="ECO:0000259" key="8">
    <source>
        <dbReference type="PROSITE" id="PS50928"/>
    </source>
</evidence>
<dbReference type="PANTHER" id="PTHR43744:SF12">
    <property type="entry name" value="ABC TRANSPORTER PERMEASE PROTEIN MG189-RELATED"/>
    <property type="match status" value="1"/>
</dbReference>
<feature type="transmembrane region" description="Helical" evidence="7">
    <location>
        <begin position="251"/>
        <end position="269"/>
    </location>
</feature>
<dbReference type="InterPro" id="IPR035906">
    <property type="entry name" value="MetI-like_sf"/>
</dbReference>
<comment type="similarity">
    <text evidence="7">Belongs to the binding-protein-dependent transport system permease family.</text>
</comment>
<accession>A0A1Y4TY33</accession>
<dbReference type="AlphaFoldDB" id="A0A1Y4TY33"/>
<dbReference type="EMBL" id="NFLZ01000001">
    <property type="protein sequence ID" value="OUQ78146.1"/>
    <property type="molecule type" value="Genomic_DNA"/>
</dbReference>
<organism evidence="9 10">
    <name type="scientific">Lactobacillus gallinarum</name>
    <dbReference type="NCBI Taxonomy" id="52242"/>
    <lineage>
        <taxon>Bacteria</taxon>
        <taxon>Bacillati</taxon>
        <taxon>Bacillota</taxon>
        <taxon>Bacilli</taxon>
        <taxon>Lactobacillales</taxon>
        <taxon>Lactobacillaceae</taxon>
        <taxon>Lactobacillus</taxon>
    </lineage>
</organism>
<keyword evidence="3" id="KW-1003">Cell membrane</keyword>
<gene>
    <name evidence="9" type="ORF">B5E44_00625</name>
</gene>
<evidence type="ECO:0000256" key="3">
    <source>
        <dbReference type="ARBA" id="ARBA00022475"/>
    </source>
</evidence>
<dbReference type="RefSeq" id="WP_087300924.1">
    <property type="nucleotide sequence ID" value="NZ_CAKNRY010000018.1"/>
</dbReference>
<proteinExistence type="inferred from homology"/>
<dbReference type="Gene3D" id="1.10.3720.10">
    <property type="entry name" value="MetI-like"/>
    <property type="match status" value="1"/>
</dbReference>
<keyword evidence="5 7" id="KW-1133">Transmembrane helix</keyword>
<feature type="transmembrane region" description="Helical" evidence="7">
    <location>
        <begin position="115"/>
        <end position="136"/>
    </location>
</feature>
<evidence type="ECO:0000313" key="10">
    <source>
        <dbReference type="Proteomes" id="UP000195859"/>
    </source>
</evidence>
<evidence type="ECO:0000256" key="1">
    <source>
        <dbReference type="ARBA" id="ARBA00004651"/>
    </source>
</evidence>
<reference evidence="10" key="1">
    <citation type="submission" date="2017-04" db="EMBL/GenBank/DDBJ databases">
        <title>Function of individual gut microbiota members based on whole genome sequencing of pure cultures obtained from chicken caecum.</title>
        <authorList>
            <person name="Medvecky M."/>
            <person name="Cejkova D."/>
            <person name="Polansky O."/>
            <person name="Karasova D."/>
            <person name="Kubasova T."/>
            <person name="Cizek A."/>
            <person name="Rychlik I."/>
        </authorList>
    </citation>
    <scope>NUCLEOTIDE SEQUENCE [LARGE SCALE GENOMIC DNA]</scope>
    <source>
        <strain evidence="10">An101</strain>
    </source>
</reference>
<feature type="transmembrane region" description="Helical" evidence="7">
    <location>
        <begin position="84"/>
        <end position="103"/>
    </location>
</feature>
<feature type="domain" description="ABC transmembrane type-1" evidence="8">
    <location>
        <begin position="80"/>
        <end position="269"/>
    </location>
</feature>
<feature type="transmembrane region" description="Helical" evidence="7">
    <location>
        <begin position="190"/>
        <end position="215"/>
    </location>
</feature>
<keyword evidence="6 7" id="KW-0472">Membrane</keyword>
<protein>
    <submittedName>
        <fullName evidence="9">ABC transporter permease</fullName>
    </submittedName>
</protein>
<evidence type="ECO:0000313" key="9">
    <source>
        <dbReference type="EMBL" id="OUQ78146.1"/>
    </source>
</evidence>
<evidence type="ECO:0000256" key="7">
    <source>
        <dbReference type="RuleBase" id="RU363032"/>
    </source>
</evidence>
<comment type="caution">
    <text evidence="9">The sequence shown here is derived from an EMBL/GenBank/DDBJ whole genome shotgun (WGS) entry which is preliminary data.</text>
</comment>
<keyword evidence="4 7" id="KW-0812">Transmembrane</keyword>
<evidence type="ECO:0000256" key="6">
    <source>
        <dbReference type="ARBA" id="ARBA00023136"/>
    </source>
</evidence>
<dbReference type="CDD" id="cd06261">
    <property type="entry name" value="TM_PBP2"/>
    <property type="match status" value="1"/>
</dbReference>
<keyword evidence="2 7" id="KW-0813">Transport</keyword>
<feature type="transmembrane region" description="Helical" evidence="7">
    <location>
        <begin position="12"/>
        <end position="35"/>
    </location>
</feature>
<feature type="transmembrane region" description="Helical" evidence="7">
    <location>
        <begin position="142"/>
        <end position="163"/>
    </location>
</feature>
<dbReference type="GO" id="GO:0055085">
    <property type="term" value="P:transmembrane transport"/>
    <property type="evidence" value="ECO:0007669"/>
    <property type="project" value="InterPro"/>
</dbReference>
<dbReference type="SUPFAM" id="SSF161098">
    <property type="entry name" value="MetI-like"/>
    <property type="match status" value="1"/>
</dbReference>
<dbReference type="Pfam" id="PF00528">
    <property type="entry name" value="BPD_transp_1"/>
    <property type="match status" value="1"/>
</dbReference>
<dbReference type="PROSITE" id="PS50928">
    <property type="entry name" value="ABC_TM1"/>
    <property type="match status" value="1"/>
</dbReference>
<evidence type="ECO:0000256" key="5">
    <source>
        <dbReference type="ARBA" id="ARBA00022989"/>
    </source>
</evidence>
<dbReference type="GO" id="GO:0005886">
    <property type="term" value="C:plasma membrane"/>
    <property type="evidence" value="ECO:0007669"/>
    <property type="project" value="UniProtKB-SubCell"/>
</dbReference>